<keyword evidence="2" id="KW-1185">Reference proteome</keyword>
<comment type="caution">
    <text evidence="1">The sequence shown here is derived from an EMBL/GenBank/DDBJ whole genome shotgun (WGS) entry which is preliminary data.</text>
</comment>
<organism evidence="1 2">
    <name type="scientific">Trichonephila clavata</name>
    <name type="common">Joro spider</name>
    <name type="synonym">Nephila clavata</name>
    <dbReference type="NCBI Taxonomy" id="2740835"/>
    <lineage>
        <taxon>Eukaryota</taxon>
        <taxon>Metazoa</taxon>
        <taxon>Ecdysozoa</taxon>
        <taxon>Arthropoda</taxon>
        <taxon>Chelicerata</taxon>
        <taxon>Arachnida</taxon>
        <taxon>Araneae</taxon>
        <taxon>Araneomorphae</taxon>
        <taxon>Entelegynae</taxon>
        <taxon>Araneoidea</taxon>
        <taxon>Nephilidae</taxon>
        <taxon>Trichonephila</taxon>
    </lineage>
</organism>
<accession>A0A8X6M0D7</accession>
<dbReference type="EMBL" id="BMAO01019138">
    <property type="protein sequence ID" value="GFR28630.1"/>
    <property type="molecule type" value="Genomic_DNA"/>
</dbReference>
<evidence type="ECO:0000313" key="2">
    <source>
        <dbReference type="Proteomes" id="UP000887116"/>
    </source>
</evidence>
<proteinExistence type="predicted"/>
<sequence length="108" mass="12178">MPLSKNYHRIKVASTDGRNVPLSFPSVRLTMPKGGGHKKKSKGGDDFMASTQSRGCLKDGIEYPVLRILFSALLNNSYFSRLMEDLYAQEARVRSISMIEPRPFVRTL</sequence>
<dbReference type="OrthoDB" id="10543247at2759"/>
<dbReference type="AlphaFoldDB" id="A0A8X6M0D7"/>
<gene>
    <name evidence="1" type="ORF">TNCT_210801</name>
</gene>
<dbReference type="Proteomes" id="UP000887116">
    <property type="component" value="Unassembled WGS sequence"/>
</dbReference>
<name>A0A8X6M0D7_TRICU</name>
<reference evidence="1" key="1">
    <citation type="submission" date="2020-07" db="EMBL/GenBank/DDBJ databases">
        <title>Multicomponent nature underlies the extraordinary mechanical properties of spider dragline silk.</title>
        <authorList>
            <person name="Kono N."/>
            <person name="Nakamura H."/>
            <person name="Mori M."/>
            <person name="Yoshida Y."/>
            <person name="Ohtoshi R."/>
            <person name="Malay A.D."/>
            <person name="Moran D.A.P."/>
            <person name="Tomita M."/>
            <person name="Numata K."/>
            <person name="Arakawa K."/>
        </authorList>
    </citation>
    <scope>NUCLEOTIDE SEQUENCE</scope>
</reference>
<protein>
    <submittedName>
        <fullName evidence="1">Uncharacterized protein</fullName>
    </submittedName>
</protein>
<evidence type="ECO:0000313" key="1">
    <source>
        <dbReference type="EMBL" id="GFR28630.1"/>
    </source>
</evidence>